<proteinExistence type="predicted"/>
<evidence type="ECO:0000256" key="1">
    <source>
        <dbReference type="SAM" id="MobiDB-lite"/>
    </source>
</evidence>
<organism evidence="2 3">
    <name type="scientific">Pseudaquabacterium terrae</name>
    <dbReference type="NCBI Taxonomy" id="2732868"/>
    <lineage>
        <taxon>Bacteria</taxon>
        <taxon>Pseudomonadati</taxon>
        <taxon>Pseudomonadota</taxon>
        <taxon>Betaproteobacteria</taxon>
        <taxon>Burkholderiales</taxon>
        <taxon>Sphaerotilaceae</taxon>
        <taxon>Pseudaquabacterium</taxon>
    </lineage>
</organism>
<dbReference type="EMBL" id="JABRWJ010000004">
    <property type="protein sequence ID" value="NRF68225.1"/>
    <property type="molecule type" value="Genomic_DNA"/>
</dbReference>
<gene>
    <name evidence="2" type="ORF">HLB44_14625</name>
</gene>
<feature type="compositionally biased region" description="Basic and acidic residues" evidence="1">
    <location>
        <begin position="7"/>
        <end position="23"/>
    </location>
</feature>
<evidence type="ECO:0000313" key="3">
    <source>
        <dbReference type="Proteomes" id="UP000737171"/>
    </source>
</evidence>
<reference evidence="2 3" key="1">
    <citation type="submission" date="2020-05" db="EMBL/GenBank/DDBJ databases">
        <title>Aquincola sp. isolate from soil.</title>
        <authorList>
            <person name="Han J."/>
            <person name="Kim D.-U."/>
        </authorList>
    </citation>
    <scope>NUCLEOTIDE SEQUENCE [LARGE SCALE GENOMIC DNA]</scope>
    <source>
        <strain evidence="2 3">S2</strain>
    </source>
</reference>
<dbReference type="InterPro" id="IPR019291">
    <property type="entry name" value="Host_attachment_protein"/>
</dbReference>
<sequence>MSLQQRPKADYRSADDRAHDQRGDVPAPGKLWVLTADEAFARVLALPGHGQDLEEIELLTDAGSRADDADLRRDAYGRRAGGDLRSGGNITASAGETALHQEAALFANRVAQWLAEAHQKGRFTALRIAAAPRFLGLLRKALTTAVAQVVIDDCPLDLVKLNRRELTLKLFPAGEPVAHRPA</sequence>
<comment type="caution">
    <text evidence="2">The sequence shown here is derived from an EMBL/GenBank/DDBJ whole genome shotgun (WGS) entry which is preliminary data.</text>
</comment>
<protein>
    <submittedName>
        <fullName evidence="2">Host attachment protein</fullName>
    </submittedName>
</protein>
<dbReference type="Pfam" id="PF10116">
    <property type="entry name" value="Host_attach"/>
    <property type="match status" value="1"/>
</dbReference>
<dbReference type="Proteomes" id="UP000737171">
    <property type="component" value="Unassembled WGS sequence"/>
</dbReference>
<name>A0ABX2EHX4_9BURK</name>
<evidence type="ECO:0000313" key="2">
    <source>
        <dbReference type="EMBL" id="NRF68225.1"/>
    </source>
</evidence>
<accession>A0ABX2EHX4</accession>
<keyword evidence="3" id="KW-1185">Reference proteome</keyword>
<feature type="region of interest" description="Disordered" evidence="1">
    <location>
        <begin position="1"/>
        <end position="28"/>
    </location>
</feature>